<feature type="compositionally biased region" description="Acidic residues" evidence="1">
    <location>
        <begin position="64"/>
        <end position="89"/>
    </location>
</feature>
<keyword evidence="3" id="KW-1185">Reference proteome</keyword>
<evidence type="ECO:0000313" key="2">
    <source>
        <dbReference type="EMBL" id="RAW28500.1"/>
    </source>
</evidence>
<evidence type="ECO:0000256" key="1">
    <source>
        <dbReference type="SAM" id="MobiDB-lite"/>
    </source>
</evidence>
<dbReference type="EMBL" id="MJFZ01000484">
    <property type="protein sequence ID" value="RAW28500.1"/>
    <property type="molecule type" value="Genomic_DNA"/>
</dbReference>
<accession>A0A329RW23</accession>
<evidence type="ECO:0000313" key="3">
    <source>
        <dbReference type="Proteomes" id="UP000251314"/>
    </source>
</evidence>
<feature type="compositionally biased region" description="Acidic residues" evidence="1">
    <location>
        <begin position="98"/>
        <end position="111"/>
    </location>
</feature>
<sequence length="111" mass="11591">MLLLANTDNTKRLTASAQLPSVSVASAVPCTGDTEASLADAIQLAQDTDQLEGLKSDPSQINEGQDDGDSDEPDDSADEDWSDNDDASAEENGWTGESDAEDEGEVDTGNN</sequence>
<dbReference type="AlphaFoldDB" id="A0A329RW23"/>
<proteinExistence type="predicted"/>
<reference evidence="2 3" key="1">
    <citation type="submission" date="2018-01" db="EMBL/GenBank/DDBJ databases">
        <title>Draft genome of the strawberry crown rot pathogen Phytophthora cactorum.</title>
        <authorList>
            <person name="Armitage A.D."/>
            <person name="Lysoe E."/>
            <person name="Nellist C.F."/>
            <person name="Harrison R.J."/>
            <person name="Brurberg M.B."/>
        </authorList>
    </citation>
    <scope>NUCLEOTIDE SEQUENCE [LARGE SCALE GENOMIC DNA]</scope>
    <source>
        <strain evidence="2 3">10300</strain>
    </source>
</reference>
<name>A0A329RW23_9STRA</name>
<protein>
    <submittedName>
        <fullName evidence="2">Uncharacterized protein</fullName>
    </submittedName>
</protein>
<gene>
    <name evidence="2" type="ORF">PC110_g15115</name>
</gene>
<feature type="region of interest" description="Disordered" evidence="1">
    <location>
        <begin position="48"/>
        <end position="111"/>
    </location>
</feature>
<comment type="caution">
    <text evidence="2">The sequence shown here is derived from an EMBL/GenBank/DDBJ whole genome shotgun (WGS) entry which is preliminary data.</text>
</comment>
<dbReference type="VEuPathDB" id="FungiDB:PC110_g15115"/>
<organism evidence="2 3">
    <name type="scientific">Phytophthora cactorum</name>
    <dbReference type="NCBI Taxonomy" id="29920"/>
    <lineage>
        <taxon>Eukaryota</taxon>
        <taxon>Sar</taxon>
        <taxon>Stramenopiles</taxon>
        <taxon>Oomycota</taxon>
        <taxon>Peronosporomycetes</taxon>
        <taxon>Peronosporales</taxon>
        <taxon>Peronosporaceae</taxon>
        <taxon>Phytophthora</taxon>
    </lineage>
</organism>
<dbReference type="Proteomes" id="UP000251314">
    <property type="component" value="Unassembled WGS sequence"/>
</dbReference>
<dbReference type="OrthoDB" id="125278at2759"/>